<evidence type="ECO:0000313" key="3">
    <source>
        <dbReference type="Proteomes" id="UP001233172"/>
    </source>
</evidence>
<feature type="non-terminal residue" evidence="2">
    <location>
        <position position="1"/>
    </location>
</feature>
<comment type="caution">
    <text evidence="2">The sequence shown here is derived from an EMBL/GenBank/DDBJ whole genome shotgun (WGS) entry which is preliminary data.</text>
</comment>
<organism evidence="2 3">
    <name type="scientific">Biomphalaria pfeifferi</name>
    <name type="common">Bloodfluke planorb</name>
    <name type="synonym">Freshwater snail</name>
    <dbReference type="NCBI Taxonomy" id="112525"/>
    <lineage>
        <taxon>Eukaryota</taxon>
        <taxon>Metazoa</taxon>
        <taxon>Spiralia</taxon>
        <taxon>Lophotrochozoa</taxon>
        <taxon>Mollusca</taxon>
        <taxon>Gastropoda</taxon>
        <taxon>Heterobranchia</taxon>
        <taxon>Euthyneura</taxon>
        <taxon>Panpulmonata</taxon>
        <taxon>Hygrophila</taxon>
        <taxon>Lymnaeoidea</taxon>
        <taxon>Planorbidae</taxon>
        <taxon>Biomphalaria</taxon>
    </lineage>
</organism>
<reference evidence="2" key="1">
    <citation type="journal article" date="2023" name="PLoS Negl. Trop. Dis.">
        <title>A genome sequence for Biomphalaria pfeifferi, the major vector snail for the human-infecting parasite Schistosoma mansoni.</title>
        <authorList>
            <person name="Bu L."/>
            <person name="Lu L."/>
            <person name="Laidemitt M.R."/>
            <person name="Zhang S.M."/>
            <person name="Mutuku M."/>
            <person name="Mkoji G."/>
            <person name="Steinauer M."/>
            <person name="Loker E.S."/>
        </authorList>
    </citation>
    <scope>NUCLEOTIDE SEQUENCE</scope>
    <source>
        <strain evidence="2">KasaAsao</strain>
    </source>
</reference>
<feature type="region of interest" description="Disordered" evidence="1">
    <location>
        <begin position="1"/>
        <end position="88"/>
    </location>
</feature>
<name>A0AAD8FEM9_BIOPF</name>
<dbReference type="AlphaFoldDB" id="A0AAD8FEM9"/>
<feature type="compositionally biased region" description="Low complexity" evidence="1">
    <location>
        <begin position="1"/>
        <end position="10"/>
    </location>
</feature>
<evidence type="ECO:0000256" key="1">
    <source>
        <dbReference type="SAM" id="MobiDB-lite"/>
    </source>
</evidence>
<gene>
    <name evidence="2" type="ORF">Bpfe_009007</name>
</gene>
<proteinExistence type="predicted"/>
<reference evidence="2" key="2">
    <citation type="submission" date="2023-04" db="EMBL/GenBank/DDBJ databases">
        <authorList>
            <person name="Bu L."/>
            <person name="Lu L."/>
            <person name="Laidemitt M.R."/>
            <person name="Zhang S.M."/>
            <person name="Mutuku M."/>
            <person name="Mkoji G."/>
            <person name="Steinauer M."/>
            <person name="Loker E.S."/>
        </authorList>
    </citation>
    <scope>NUCLEOTIDE SEQUENCE</scope>
    <source>
        <strain evidence="2">KasaAsao</strain>
        <tissue evidence="2">Whole Snail</tissue>
    </source>
</reference>
<evidence type="ECO:0000313" key="2">
    <source>
        <dbReference type="EMBL" id="KAK0061625.1"/>
    </source>
</evidence>
<feature type="compositionally biased region" description="Polar residues" evidence="1">
    <location>
        <begin position="59"/>
        <end position="76"/>
    </location>
</feature>
<protein>
    <submittedName>
        <fullName evidence="2">Uncharacterized protein</fullName>
    </submittedName>
</protein>
<dbReference type="Proteomes" id="UP001233172">
    <property type="component" value="Unassembled WGS sequence"/>
</dbReference>
<sequence length="143" mass="16064">LFETPSSAEPSDAEEELDGMERESKWSSNQKRKDDDDTSRQVSSEEKLLSEEEPKMRSVSVQATPSSRRDSSQQAKVQVAEAATETTPYSRETGQIFEIHGVVLWQDDRTESNFPSPEDIEHVKSSLKELLTPSSSEDEVSVE</sequence>
<accession>A0AAD8FEM9</accession>
<feature type="compositionally biased region" description="Basic and acidic residues" evidence="1">
    <location>
        <begin position="19"/>
        <end position="56"/>
    </location>
</feature>
<keyword evidence="3" id="KW-1185">Reference proteome</keyword>
<dbReference type="EMBL" id="JASAOG010000029">
    <property type="protein sequence ID" value="KAK0061625.1"/>
    <property type="molecule type" value="Genomic_DNA"/>
</dbReference>